<name>A0A934WUP7_9FIRM</name>
<protein>
    <submittedName>
        <fullName evidence="1">TrpR-like protein, YerC/YecD</fullName>
    </submittedName>
</protein>
<evidence type="ECO:0000313" key="1">
    <source>
        <dbReference type="EMBL" id="MBK6090338.1"/>
    </source>
</evidence>
<reference evidence="1" key="1">
    <citation type="submission" date="2021-01" db="EMBL/GenBank/DDBJ databases">
        <title>Genome public.</title>
        <authorList>
            <person name="Liu C."/>
            <person name="Sun Q."/>
        </authorList>
    </citation>
    <scope>NUCLEOTIDE SEQUENCE</scope>
    <source>
        <strain evidence="1">M6</strain>
    </source>
</reference>
<gene>
    <name evidence="1" type="ORF">JKK62_17165</name>
</gene>
<dbReference type="InterPro" id="IPR038116">
    <property type="entry name" value="TrpR-like_sf"/>
</dbReference>
<dbReference type="RefSeq" id="WP_201428978.1">
    <property type="nucleotide sequence ID" value="NZ_JAEQMG010000201.1"/>
</dbReference>
<evidence type="ECO:0000313" key="2">
    <source>
        <dbReference type="Proteomes" id="UP000633365"/>
    </source>
</evidence>
<dbReference type="PIRSF" id="PIRSF012508">
    <property type="entry name" value="YerC"/>
    <property type="match status" value="1"/>
</dbReference>
<dbReference type="InterPro" id="IPR013368">
    <property type="entry name" value="YecD_YerC"/>
</dbReference>
<dbReference type="SUPFAM" id="SSF48295">
    <property type="entry name" value="TrpR-like"/>
    <property type="match status" value="1"/>
</dbReference>
<sequence length="98" mass="11060">MPAKPNAEFTNDLFKAILTLETVEECEAFFKDLCTIPELKALSQRFAVAMMLDKNMVYNKIVEATGASTATISRVKRSLDYENAGGYTLVFERLKEKE</sequence>
<keyword evidence="2" id="KW-1185">Reference proteome</keyword>
<dbReference type="PANTHER" id="PTHR40080:SF1">
    <property type="entry name" value="TRPR-LIKE PROTEIN YERC_YECD"/>
    <property type="match status" value="1"/>
</dbReference>
<dbReference type="Gene3D" id="1.10.1270.10">
    <property type="entry name" value="TrpR-like"/>
    <property type="match status" value="1"/>
</dbReference>
<organism evidence="1 2">
    <name type="scientific">Ruminococcus difficilis</name>
    <dbReference type="NCBI Taxonomy" id="2763069"/>
    <lineage>
        <taxon>Bacteria</taxon>
        <taxon>Bacillati</taxon>
        <taxon>Bacillota</taxon>
        <taxon>Clostridia</taxon>
        <taxon>Eubacteriales</taxon>
        <taxon>Oscillospiraceae</taxon>
        <taxon>Ruminococcus</taxon>
    </lineage>
</organism>
<dbReference type="InterPro" id="IPR010921">
    <property type="entry name" value="Trp_repressor/repl_initiator"/>
</dbReference>
<accession>A0A934WUP7</accession>
<comment type="caution">
    <text evidence="1">The sequence shown here is derived from an EMBL/GenBank/DDBJ whole genome shotgun (WGS) entry which is preliminary data.</text>
</comment>
<dbReference type="EMBL" id="JAEQMG010000201">
    <property type="protein sequence ID" value="MBK6090338.1"/>
    <property type="molecule type" value="Genomic_DNA"/>
</dbReference>
<dbReference type="Proteomes" id="UP000633365">
    <property type="component" value="Unassembled WGS sequence"/>
</dbReference>
<dbReference type="GO" id="GO:0003700">
    <property type="term" value="F:DNA-binding transcription factor activity"/>
    <property type="evidence" value="ECO:0007669"/>
    <property type="project" value="InterPro"/>
</dbReference>
<dbReference type="GO" id="GO:0043565">
    <property type="term" value="F:sequence-specific DNA binding"/>
    <property type="evidence" value="ECO:0007669"/>
    <property type="project" value="InterPro"/>
</dbReference>
<dbReference type="PANTHER" id="PTHR40080">
    <property type="entry name" value="LMO1763 PROTEIN"/>
    <property type="match status" value="1"/>
</dbReference>
<proteinExistence type="predicted"/>
<dbReference type="InterPro" id="IPR000831">
    <property type="entry name" value="Trp_repress"/>
</dbReference>
<dbReference type="NCBIfam" id="TIGR02531">
    <property type="entry name" value="yecD_yerC"/>
    <property type="match status" value="1"/>
</dbReference>
<dbReference type="Pfam" id="PF01371">
    <property type="entry name" value="Trp_repressor"/>
    <property type="match status" value="1"/>
</dbReference>
<dbReference type="AlphaFoldDB" id="A0A934WUP7"/>